<proteinExistence type="inferred from homology"/>
<gene>
    <name evidence="9" type="ORF">AMD01_04680</name>
</gene>
<dbReference type="AlphaFoldDB" id="A0A0M0LBY7"/>
<evidence type="ECO:0000256" key="3">
    <source>
        <dbReference type="ARBA" id="ARBA00022449"/>
    </source>
</evidence>
<dbReference type="GO" id="GO:0008324">
    <property type="term" value="F:monoatomic cation transmembrane transporter activity"/>
    <property type="evidence" value="ECO:0007669"/>
    <property type="project" value="InterPro"/>
</dbReference>
<evidence type="ECO:0000256" key="2">
    <source>
        <dbReference type="ARBA" id="ARBA00006228"/>
    </source>
</evidence>
<sequence length="158" mass="18378">MAFQIVLNFLIAFVWVFLKNTWDGPTFVGGYILGIIILFLFRRFFDRRFYMEKVYAIVKLLLIFLRELVKANIDVLKEVLRPKLNIKPCIFALPISVKKDWEITTLANLITLTPGTLVIDISDDNSILYIHAINIEDVNEVIDDIHNTFEKAIMEVSR</sequence>
<keyword evidence="4" id="KW-1003">Cell membrane</keyword>
<dbReference type="EMBL" id="LILC01000005">
    <property type="protein sequence ID" value="KOO48526.1"/>
    <property type="molecule type" value="Genomic_DNA"/>
</dbReference>
<name>A0A0M0LBY7_9BACI</name>
<dbReference type="GO" id="GO:0015297">
    <property type="term" value="F:antiporter activity"/>
    <property type="evidence" value="ECO:0007669"/>
    <property type="project" value="UniProtKB-KW"/>
</dbReference>
<dbReference type="PATRIC" id="fig|284581.3.peg.192"/>
<evidence type="ECO:0000313" key="9">
    <source>
        <dbReference type="EMBL" id="KOO48526.1"/>
    </source>
</evidence>
<evidence type="ECO:0000256" key="1">
    <source>
        <dbReference type="ARBA" id="ARBA00004651"/>
    </source>
</evidence>
<organism evidence="9 10">
    <name type="scientific">Priestia koreensis</name>
    <dbReference type="NCBI Taxonomy" id="284581"/>
    <lineage>
        <taxon>Bacteria</taxon>
        <taxon>Bacillati</taxon>
        <taxon>Bacillota</taxon>
        <taxon>Bacilli</taxon>
        <taxon>Bacillales</taxon>
        <taxon>Bacillaceae</taxon>
        <taxon>Priestia</taxon>
    </lineage>
</organism>
<dbReference type="STRING" id="284581.AMD01_04680"/>
<evidence type="ECO:0000313" key="10">
    <source>
        <dbReference type="Proteomes" id="UP000037558"/>
    </source>
</evidence>
<comment type="subcellular location">
    <subcellularLocation>
        <location evidence="1">Cell membrane</location>
        <topology evidence="1">Multi-pass membrane protein</topology>
    </subcellularLocation>
</comment>
<keyword evidence="3" id="KW-0813">Transport</keyword>
<dbReference type="PANTHER" id="PTHR34584">
    <property type="entry name" value="NA(+)/H(+) ANTIPORTER SUBUNIT E1"/>
    <property type="match status" value="1"/>
</dbReference>
<dbReference type="Proteomes" id="UP000037558">
    <property type="component" value="Unassembled WGS sequence"/>
</dbReference>
<feature type="transmembrane region" description="Helical" evidence="8">
    <location>
        <begin position="5"/>
        <end position="22"/>
    </location>
</feature>
<keyword evidence="6 8" id="KW-1133">Transmembrane helix</keyword>
<protein>
    <submittedName>
        <fullName evidence="9">Cation:proton antiporter</fullName>
    </submittedName>
</protein>
<evidence type="ECO:0000256" key="4">
    <source>
        <dbReference type="ARBA" id="ARBA00022475"/>
    </source>
</evidence>
<dbReference type="RefSeq" id="WP_053400248.1">
    <property type="nucleotide sequence ID" value="NZ_JAUKEN010000003.1"/>
</dbReference>
<dbReference type="NCBIfam" id="NF009292">
    <property type="entry name" value="PRK12651.1-3"/>
    <property type="match status" value="1"/>
</dbReference>
<reference evidence="10" key="1">
    <citation type="submission" date="2015-08" db="EMBL/GenBank/DDBJ databases">
        <title>Fjat-14210 dsm16467.</title>
        <authorList>
            <person name="Liu B."/>
            <person name="Wang J."/>
            <person name="Zhu Y."/>
            <person name="Liu G."/>
            <person name="Chen Q."/>
            <person name="Chen Z."/>
            <person name="Lan J."/>
            <person name="Che J."/>
            <person name="Ge C."/>
            <person name="Shi H."/>
            <person name="Pan Z."/>
            <person name="Liu X."/>
        </authorList>
    </citation>
    <scope>NUCLEOTIDE SEQUENCE [LARGE SCALE GENOMIC DNA]</scope>
    <source>
        <strain evidence="10">DSM 16467</strain>
    </source>
</reference>
<keyword evidence="7 8" id="KW-0472">Membrane</keyword>
<keyword evidence="5 8" id="KW-0812">Transmembrane</keyword>
<dbReference type="OrthoDB" id="9800498at2"/>
<feature type="transmembrane region" description="Helical" evidence="8">
    <location>
        <begin position="28"/>
        <end position="45"/>
    </location>
</feature>
<evidence type="ECO:0000256" key="7">
    <source>
        <dbReference type="ARBA" id="ARBA00023136"/>
    </source>
</evidence>
<keyword evidence="10" id="KW-1185">Reference proteome</keyword>
<comment type="similarity">
    <text evidence="2">Belongs to the CPA3 antiporters (TC 2.A.63) subunit E family.</text>
</comment>
<evidence type="ECO:0000256" key="6">
    <source>
        <dbReference type="ARBA" id="ARBA00022989"/>
    </source>
</evidence>
<accession>A0A0M0LBY7</accession>
<keyword evidence="3" id="KW-0050">Antiport</keyword>
<evidence type="ECO:0000256" key="5">
    <source>
        <dbReference type="ARBA" id="ARBA00022692"/>
    </source>
</evidence>
<dbReference type="Pfam" id="PF01899">
    <property type="entry name" value="MNHE"/>
    <property type="match status" value="1"/>
</dbReference>
<dbReference type="PANTHER" id="PTHR34584:SF1">
    <property type="entry name" value="NA(+)_H(+) ANTIPORTER SUBUNIT E1"/>
    <property type="match status" value="1"/>
</dbReference>
<comment type="caution">
    <text evidence="9">The sequence shown here is derived from an EMBL/GenBank/DDBJ whole genome shotgun (WGS) entry which is preliminary data.</text>
</comment>
<dbReference type="InterPro" id="IPR002758">
    <property type="entry name" value="Cation_antiport_E"/>
</dbReference>
<dbReference type="GO" id="GO:0005886">
    <property type="term" value="C:plasma membrane"/>
    <property type="evidence" value="ECO:0007669"/>
    <property type="project" value="UniProtKB-SubCell"/>
</dbReference>
<evidence type="ECO:0000256" key="8">
    <source>
        <dbReference type="SAM" id="Phobius"/>
    </source>
</evidence>
<dbReference type="PIRSF" id="PIRSF019239">
    <property type="entry name" value="MrpE"/>
    <property type="match status" value="1"/>
</dbReference>